<keyword evidence="9" id="KW-0677">Repeat</keyword>
<dbReference type="SUPFAM" id="SSF102114">
    <property type="entry name" value="Radical SAM enzymes"/>
    <property type="match status" value="1"/>
</dbReference>
<dbReference type="Proteomes" id="UP000054164">
    <property type="component" value="Unassembled WGS sequence"/>
</dbReference>
<comment type="pathway">
    <text evidence="9">Amine and polyamine metabolism; choline degradation.</text>
</comment>
<comment type="similarity">
    <text evidence="1 9">Belongs to the organic radical-activating enzymes family.</text>
</comment>
<feature type="domain" description="4Fe-4S ferredoxin-type" evidence="10">
    <location>
        <begin position="86"/>
        <end position="116"/>
    </location>
</feature>
<dbReference type="PROSITE" id="PS51379">
    <property type="entry name" value="4FE4S_FER_2"/>
    <property type="match status" value="2"/>
</dbReference>
<organism evidence="12">
    <name type="scientific">Clostridium botulinum B str. Osaka05</name>
    <dbReference type="NCBI Taxonomy" id="1407017"/>
    <lineage>
        <taxon>Bacteria</taxon>
        <taxon>Bacillati</taxon>
        <taxon>Bacillota</taxon>
        <taxon>Clostridia</taxon>
        <taxon>Eubacteriales</taxon>
        <taxon>Clostridiaceae</taxon>
        <taxon>Clostridium</taxon>
    </lineage>
</organism>
<dbReference type="InterPro" id="IPR007197">
    <property type="entry name" value="rSAM"/>
</dbReference>
<dbReference type="InterPro" id="IPR030905">
    <property type="entry name" value="CutC_activ_rSAM"/>
</dbReference>
<dbReference type="HAMAP" id="MF_02059">
    <property type="entry name" value="Activ_enz_CutD"/>
    <property type="match status" value="1"/>
</dbReference>
<feature type="binding site" evidence="9">
    <location>
        <position position="67"/>
    </location>
    <ligand>
        <name>[4Fe-4S] cluster</name>
        <dbReference type="ChEBI" id="CHEBI:49883"/>
        <label>2</label>
    </ligand>
</feature>
<proteinExistence type="inferred from homology"/>
<evidence type="ECO:0000256" key="2">
    <source>
        <dbReference type="ARBA" id="ARBA00022485"/>
    </source>
</evidence>
<dbReference type="PIRSF" id="PIRSF000371">
    <property type="entry name" value="PFL_act_enz"/>
    <property type="match status" value="1"/>
</dbReference>
<evidence type="ECO:0000256" key="1">
    <source>
        <dbReference type="ARBA" id="ARBA00009777"/>
    </source>
</evidence>
<evidence type="ECO:0000259" key="10">
    <source>
        <dbReference type="PROSITE" id="PS51379"/>
    </source>
</evidence>
<dbReference type="InterPro" id="IPR058240">
    <property type="entry name" value="rSAM_sf"/>
</dbReference>
<evidence type="ECO:0000256" key="5">
    <source>
        <dbReference type="ARBA" id="ARBA00023002"/>
    </source>
</evidence>
<keyword evidence="5 9" id="KW-0560">Oxidoreductase</keyword>
<feature type="binding site" evidence="9">
    <location>
        <position position="45"/>
    </location>
    <ligand>
        <name>[4Fe-4S] cluster</name>
        <dbReference type="ChEBI" id="CHEBI:49883"/>
        <label>1</label>
        <note>4Fe-4S-S-AdoMet</note>
    </ligand>
</feature>
<dbReference type="GO" id="GO:0051539">
    <property type="term" value="F:4 iron, 4 sulfur cluster binding"/>
    <property type="evidence" value="ECO:0007669"/>
    <property type="project" value="UniProtKB-UniRule"/>
</dbReference>
<dbReference type="SFLD" id="SFLDG01066">
    <property type="entry name" value="organic_radical-activating_enz"/>
    <property type="match status" value="1"/>
</dbReference>
<dbReference type="HOGENOM" id="CLU_058969_0_0_9"/>
<evidence type="ECO:0000259" key="11">
    <source>
        <dbReference type="PROSITE" id="PS51918"/>
    </source>
</evidence>
<feature type="domain" description="Radical SAM core" evidence="11">
    <location>
        <begin position="24"/>
        <end position="311"/>
    </location>
</feature>
<dbReference type="InterPro" id="IPR040074">
    <property type="entry name" value="BssD/PflA/YjjW"/>
</dbReference>
<dbReference type="Pfam" id="PF13353">
    <property type="entry name" value="Fer4_12"/>
    <property type="match status" value="1"/>
</dbReference>
<dbReference type="NCBIfam" id="TIGR02494">
    <property type="entry name" value="PFLE_PFLC"/>
    <property type="match status" value="1"/>
</dbReference>
<dbReference type="GO" id="GO:0016491">
    <property type="term" value="F:oxidoreductase activity"/>
    <property type="evidence" value="ECO:0007669"/>
    <property type="project" value="UniProtKB-UniRule"/>
</dbReference>
<dbReference type="SFLD" id="SFLDG01118">
    <property type="entry name" value="activating_enzymes__group_2"/>
    <property type="match status" value="1"/>
</dbReference>
<evidence type="ECO:0000256" key="8">
    <source>
        <dbReference type="ARBA" id="ARBA00047365"/>
    </source>
</evidence>
<comment type="cofactor">
    <cofactor evidence="9">
        <name>[4Fe-4S] cluster</name>
        <dbReference type="ChEBI" id="CHEBI:49883"/>
    </cofactor>
    <text evidence="9">Binds 2 [4Fe-4S] clusters. One cluster is coordinated with 3 cysteines and an exchangeable S-adenosyl-L-methionine.</text>
</comment>
<keyword evidence="3 9" id="KW-0949">S-adenosyl-L-methionine</keyword>
<dbReference type="AlphaFoldDB" id="A0A0S6U6N1"/>
<evidence type="ECO:0000256" key="7">
    <source>
        <dbReference type="ARBA" id="ARBA00023014"/>
    </source>
</evidence>
<reference evidence="12" key="1">
    <citation type="submission" date="2013-10" db="EMBL/GenBank/DDBJ databases">
        <title>Draft genome sequence of Clostridium botulinum type B strain Osaka05.</title>
        <authorList>
            <person name="Sakaguchi Y."/>
            <person name="Hosomi K."/>
            <person name="Uchiyama J."/>
            <person name="Ogura Y."/>
            <person name="Sakaguchi M."/>
            <person name="Kohda T."/>
            <person name="Mukamoto M."/>
            <person name="Misawa N."/>
            <person name="Matsuzaki S."/>
            <person name="Hayashi T."/>
            <person name="Kozaki S."/>
        </authorList>
    </citation>
    <scope>NUCLEOTIDE SEQUENCE</scope>
    <source>
        <strain evidence="12">Osaka05</strain>
    </source>
</reference>
<dbReference type="Pfam" id="PF13187">
    <property type="entry name" value="Fer4_9"/>
    <property type="match status" value="1"/>
</dbReference>
<gene>
    <name evidence="9" type="primary">cutD</name>
    <name evidence="12" type="ORF">CBO05C_2292</name>
</gene>
<dbReference type="InterPro" id="IPR034457">
    <property type="entry name" value="Organic_radical-activating"/>
</dbReference>
<protein>
    <recommendedName>
        <fullName evidence="9">Choline trimethylamine-lyase activating enzyme</fullName>
        <ecNumber evidence="9">1.97.1.-</ecNumber>
    </recommendedName>
    <alternativeName>
        <fullName evidence="9">Choline utilization protein D</fullName>
    </alternativeName>
    <alternativeName>
        <fullName evidence="9">GRE activase CutD</fullName>
    </alternativeName>
    <alternativeName>
        <fullName evidence="9">Glycyl-radical enzyme activating enzyme CutD</fullName>
        <shortName evidence="9">GRE activating enzyme CutD</shortName>
    </alternativeName>
</protein>
<dbReference type="InterPro" id="IPR012839">
    <property type="entry name" value="Organic_radical_activase"/>
</dbReference>
<dbReference type="PANTHER" id="PTHR30352:SF4">
    <property type="entry name" value="PYRUVATE FORMATE-LYASE 2-ACTIVATING ENZYME"/>
    <property type="match status" value="1"/>
</dbReference>
<dbReference type="InterPro" id="IPR017896">
    <property type="entry name" value="4Fe4S_Fe-S-bd"/>
</dbReference>
<dbReference type="GO" id="GO:0046872">
    <property type="term" value="F:metal ion binding"/>
    <property type="evidence" value="ECO:0007669"/>
    <property type="project" value="UniProtKB-KW"/>
</dbReference>
<comment type="catalytic activity">
    <reaction evidence="8 9">
        <text>glycyl-[protein] + reduced [flavodoxin] + S-adenosyl-L-methionine = glycin-2-yl radical-[protein] + semiquinone [flavodoxin] + 5'-deoxyadenosine + L-methionine + H(+)</text>
        <dbReference type="Rhea" id="RHEA:61976"/>
        <dbReference type="Rhea" id="RHEA-COMP:10622"/>
        <dbReference type="Rhea" id="RHEA-COMP:14480"/>
        <dbReference type="Rhea" id="RHEA-COMP:15993"/>
        <dbReference type="Rhea" id="RHEA-COMP:15994"/>
        <dbReference type="ChEBI" id="CHEBI:15378"/>
        <dbReference type="ChEBI" id="CHEBI:17319"/>
        <dbReference type="ChEBI" id="CHEBI:29947"/>
        <dbReference type="ChEBI" id="CHEBI:32722"/>
        <dbReference type="ChEBI" id="CHEBI:57618"/>
        <dbReference type="ChEBI" id="CHEBI:57844"/>
        <dbReference type="ChEBI" id="CHEBI:59789"/>
        <dbReference type="ChEBI" id="CHEBI:140311"/>
    </reaction>
</comment>
<feature type="domain" description="4Fe-4S ferredoxin-type" evidence="10">
    <location>
        <begin position="55"/>
        <end position="84"/>
    </location>
</feature>
<evidence type="ECO:0000256" key="3">
    <source>
        <dbReference type="ARBA" id="ARBA00022691"/>
    </source>
</evidence>
<evidence type="ECO:0000256" key="9">
    <source>
        <dbReference type="HAMAP-Rule" id="MF_02059"/>
    </source>
</evidence>
<keyword evidence="4 9" id="KW-0479">Metal-binding</keyword>
<sequence>MSNGNLGIIERKARIFNIQKYNMYDGDGIRTLVFFQGCPLRCKWCANPEGLEKKYRVMLKSNLCVNCGACVSACPVGIHTISNKTLKHEVNRDIDCIGCGKCKEACLKSAISIVGEEKTISELLKIVEEDRTFYEMSGGGVTLGGGEVLMQPEAATSLLMACKQEGINTAIETCGYTKLETILKVAEFVDLFLFDIKNINSDRHHELTGVRNERILENLQELLKNKYNVKIRMPLLKGINDSQDEIEKTMEFLLPYKDYKNFKGIDLLPYHKMGVNKYNQLGMEYPIKDDPSLKSEDLDRIEGWIKKYDLPVKVIRH</sequence>
<dbReference type="SFLD" id="SFLDS00029">
    <property type="entry name" value="Radical_SAM"/>
    <property type="match status" value="1"/>
</dbReference>
<evidence type="ECO:0000313" key="12">
    <source>
        <dbReference type="EMBL" id="GAE02602.1"/>
    </source>
</evidence>
<keyword evidence="6 9" id="KW-0408">Iron</keyword>
<dbReference type="RefSeq" id="WP_030035384.1">
    <property type="nucleotide sequence ID" value="NZ_DF384213.1"/>
</dbReference>
<feature type="binding site" evidence="9">
    <location>
        <position position="38"/>
    </location>
    <ligand>
        <name>[4Fe-4S] cluster</name>
        <dbReference type="ChEBI" id="CHEBI:49883"/>
        <label>1</label>
        <note>4Fe-4S-S-AdoMet</note>
    </ligand>
</feature>
<evidence type="ECO:0000256" key="4">
    <source>
        <dbReference type="ARBA" id="ARBA00022723"/>
    </source>
</evidence>
<dbReference type="PROSITE" id="PS01087">
    <property type="entry name" value="RADICAL_ACTIVATING"/>
    <property type="match status" value="1"/>
</dbReference>
<feature type="binding site" evidence="9">
    <location>
        <position position="146"/>
    </location>
    <ligand>
        <name>S-adenosyl-L-methionine</name>
        <dbReference type="ChEBI" id="CHEBI:59789"/>
    </ligand>
</feature>
<accession>A0A0S6U6N1</accession>
<dbReference type="InterPro" id="IPR001989">
    <property type="entry name" value="Radical_activat_CS"/>
</dbReference>
<dbReference type="UniPathway" id="UPA01069"/>
<dbReference type="PROSITE" id="PS00198">
    <property type="entry name" value="4FE4S_FER_1"/>
    <property type="match status" value="1"/>
</dbReference>
<feature type="binding site" evidence="9">
    <location>
        <begin position="44"/>
        <end position="46"/>
    </location>
    <ligand>
        <name>S-adenosyl-L-methionine</name>
        <dbReference type="ChEBI" id="CHEBI:59789"/>
    </ligand>
</feature>
<comment type="function">
    <text evidence="9">Catalyzes activation of the choline trimethylamine-lyase CutC under anaerobic conditions by generation of an organic free radical on a glycine residue, via an homolytic cleavage of S-adenosyl-L-methionine (SAM).</text>
</comment>
<evidence type="ECO:0000256" key="6">
    <source>
        <dbReference type="ARBA" id="ARBA00023004"/>
    </source>
</evidence>
<dbReference type="Gene3D" id="3.30.70.20">
    <property type="match status" value="1"/>
</dbReference>
<feature type="binding site" evidence="9">
    <location>
        <position position="271"/>
    </location>
    <ligand>
        <name>S-adenosyl-L-methionine</name>
        <dbReference type="ChEBI" id="CHEBI:59789"/>
    </ligand>
</feature>
<dbReference type="EC" id="1.97.1.-" evidence="9"/>
<dbReference type="EMBL" id="DF384213">
    <property type="protein sequence ID" value="GAE02602.1"/>
    <property type="molecule type" value="Genomic_DNA"/>
</dbReference>
<dbReference type="GO" id="GO:0042426">
    <property type="term" value="P:choline catabolic process"/>
    <property type="evidence" value="ECO:0007669"/>
    <property type="project" value="UniProtKB-UniRule"/>
</dbReference>
<dbReference type="SUPFAM" id="SSF54862">
    <property type="entry name" value="4Fe-4S ferredoxins"/>
    <property type="match status" value="1"/>
</dbReference>
<dbReference type="InterPro" id="IPR017900">
    <property type="entry name" value="4Fe4S_Fe_S_CS"/>
</dbReference>
<feature type="binding site" evidence="9">
    <location>
        <position position="106"/>
    </location>
    <ligand>
        <name>[4Fe-4S] cluster</name>
        <dbReference type="ChEBI" id="CHEBI:49883"/>
        <label>2</label>
    </ligand>
</feature>
<dbReference type="PANTHER" id="PTHR30352">
    <property type="entry name" value="PYRUVATE FORMATE-LYASE-ACTIVATING ENZYME"/>
    <property type="match status" value="1"/>
</dbReference>
<dbReference type="PROSITE" id="PS51918">
    <property type="entry name" value="RADICAL_SAM"/>
    <property type="match status" value="1"/>
</dbReference>
<feature type="binding site" evidence="9">
    <location>
        <position position="70"/>
    </location>
    <ligand>
        <name>[4Fe-4S] cluster</name>
        <dbReference type="ChEBI" id="CHEBI:49883"/>
        <label>2</label>
    </ligand>
</feature>
<dbReference type="Gene3D" id="3.80.30.10">
    <property type="entry name" value="pyruvate-formate lyase- activating enzyme"/>
    <property type="match status" value="1"/>
</dbReference>
<feature type="binding site" evidence="9">
    <location>
        <position position="42"/>
    </location>
    <ligand>
        <name>[4Fe-4S] cluster</name>
        <dbReference type="ChEBI" id="CHEBI:49883"/>
        <label>1</label>
        <note>4Fe-4S-S-AdoMet</note>
    </ligand>
</feature>
<feature type="binding site" evidence="9">
    <location>
        <position position="64"/>
    </location>
    <ligand>
        <name>[4Fe-4S] cluster</name>
        <dbReference type="ChEBI" id="CHEBI:49883"/>
        <label>2</label>
    </ligand>
</feature>
<dbReference type="Pfam" id="PF04055">
    <property type="entry name" value="Radical_SAM"/>
    <property type="match status" value="1"/>
</dbReference>
<keyword evidence="2 9" id="KW-0004">4Fe-4S</keyword>
<name>A0A0S6U6N1_CLOBO</name>
<dbReference type="NCBIfam" id="TIGR04395">
    <property type="entry name" value="cutC_activ_rSAM"/>
    <property type="match status" value="1"/>
</dbReference>
<feature type="binding site" evidence="9">
    <location>
        <begin position="195"/>
        <end position="197"/>
    </location>
    <ligand>
        <name>S-adenosyl-L-methionine</name>
        <dbReference type="ChEBI" id="CHEBI:59789"/>
    </ligand>
</feature>
<keyword evidence="7 9" id="KW-0411">Iron-sulfur</keyword>